<dbReference type="Gene3D" id="1.10.1740.10">
    <property type="match status" value="1"/>
</dbReference>
<reference evidence="8" key="1">
    <citation type="submission" date="2023-05" db="EMBL/GenBank/DDBJ databases">
        <title>Anaerotaeda fermentans gen. nov., sp. nov., a novel anaerobic planctomycete of the new family within the order Sedimentisphaerales isolated from Taman Peninsula, Russia.</title>
        <authorList>
            <person name="Khomyakova M.A."/>
            <person name="Merkel A.Y."/>
            <person name="Slobodkin A.I."/>
        </authorList>
    </citation>
    <scope>NUCLEOTIDE SEQUENCE</scope>
    <source>
        <strain evidence="8">M17dextr</strain>
    </source>
</reference>
<sequence>MTDESLIAAHLRGDPAAFRELVERYADGLLRYLIHMTANRDQAEDLFQETFKKVHEKAHAFRGPAFKSWLFTIATRATIDHVRHRRRTAMLSLDRETDCGQESGSALVESLSAEDAPDPAEELVREERTQQVREAIASLPVKQRAALVLAYYQQLSYREVAEVMGCSLGTVKTQMSRALATLARKLPDSLSVTK</sequence>
<dbReference type="AlphaFoldDB" id="A0AAW6TVT7"/>
<dbReference type="InterPro" id="IPR013249">
    <property type="entry name" value="RNA_pol_sigma70_r4_t2"/>
</dbReference>
<evidence type="ECO:0000256" key="2">
    <source>
        <dbReference type="ARBA" id="ARBA00023015"/>
    </source>
</evidence>
<dbReference type="Pfam" id="PF04542">
    <property type="entry name" value="Sigma70_r2"/>
    <property type="match status" value="1"/>
</dbReference>
<evidence type="ECO:0000256" key="3">
    <source>
        <dbReference type="ARBA" id="ARBA00023082"/>
    </source>
</evidence>
<protein>
    <submittedName>
        <fullName evidence="8">Sigma-70 family RNA polymerase sigma factor</fullName>
    </submittedName>
</protein>
<organism evidence="8 9">
    <name type="scientific">Anaerobaca lacustris</name>
    <dbReference type="NCBI Taxonomy" id="3044600"/>
    <lineage>
        <taxon>Bacteria</taxon>
        <taxon>Pseudomonadati</taxon>
        <taxon>Planctomycetota</taxon>
        <taxon>Phycisphaerae</taxon>
        <taxon>Sedimentisphaerales</taxon>
        <taxon>Anaerobacaceae</taxon>
        <taxon>Anaerobaca</taxon>
    </lineage>
</organism>
<proteinExistence type="inferred from homology"/>
<dbReference type="SUPFAM" id="SSF88659">
    <property type="entry name" value="Sigma3 and sigma4 domains of RNA polymerase sigma factors"/>
    <property type="match status" value="1"/>
</dbReference>
<dbReference type="SUPFAM" id="SSF88946">
    <property type="entry name" value="Sigma2 domain of RNA polymerase sigma factors"/>
    <property type="match status" value="1"/>
</dbReference>
<dbReference type="Pfam" id="PF08281">
    <property type="entry name" value="Sigma70_r4_2"/>
    <property type="match status" value="1"/>
</dbReference>
<dbReference type="InterPro" id="IPR013324">
    <property type="entry name" value="RNA_pol_sigma_r3/r4-like"/>
</dbReference>
<feature type="domain" description="RNA polymerase sigma factor 70 region 4 type 2" evidence="7">
    <location>
        <begin position="130"/>
        <end position="182"/>
    </location>
</feature>
<dbReference type="InterPro" id="IPR039425">
    <property type="entry name" value="RNA_pol_sigma-70-like"/>
</dbReference>
<keyword evidence="3" id="KW-0731">Sigma factor</keyword>
<dbReference type="PANTHER" id="PTHR43133">
    <property type="entry name" value="RNA POLYMERASE ECF-TYPE SIGMA FACTO"/>
    <property type="match status" value="1"/>
</dbReference>
<feature type="domain" description="RNA polymerase sigma-70 region 2" evidence="6">
    <location>
        <begin position="21"/>
        <end position="88"/>
    </location>
</feature>
<evidence type="ECO:0000256" key="5">
    <source>
        <dbReference type="ARBA" id="ARBA00023163"/>
    </source>
</evidence>
<keyword evidence="2" id="KW-0805">Transcription regulation</keyword>
<dbReference type="GO" id="GO:0016987">
    <property type="term" value="F:sigma factor activity"/>
    <property type="evidence" value="ECO:0007669"/>
    <property type="project" value="UniProtKB-KW"/>
</dbReference>
<dbReference type="Proteomes" id="UP001431776">
    <property type="component" value="Unassembled WGS sequence"/>
</dbReference>
<dbReference type="InterPro" id="IPR013325">
    <property type="entry name" value="RNA_pol_sigma_r2"/>
</dbReference>
<evidence type="ECO:0000259" key="6">
    <source>
        <dbReference type="Pfam" id="PF04542"/>
    </source>
</evidence>
<evidence type="ECO:0000313" key="8">
    <source>
        <dbReference type="EMBL" id="MDI6448379.1"/>
    </source>
</evidence>
<dbReference type="NCBIfam" id="TIGR02937">
    <property type="entry name" value="sigma70-ECF"/>
    <property type="match status" value="1"/>
</dbReference>
<evidence type="ECO:0000256" key="4">
    <source>
        <dbReference type="ARBA" id="ARBA00023125"/>
    </source>
</evidence>
<evidence type="ECO:0000256" key="1">
    <source>
        <dbReference type="ARBA" id="ARBA00010641"/>
    </source>
</evidence>
<keyword evidence="5" id="KW-0804">Transcription</keyword>
<dbReference type="GO" id="GO:0006352">
    <property type="term" value="P:DNA-templated transcription initiation"/>
    <property type="evidence" value="ECO:0007669"/>
    <property type="project" value="InterPro"/>
</dbReference>
<name>A0AAW6TVT7_9BACT</name>
<evidence type="ECO:0000313" key="9">
    <source>
        <dbReference type="Proteomes" id="UP001431776"/>
    </source>
</evidence>
<comment type="similarity">
    <text evidence="1">Belongs to the sigma-70 factor family. ECF subfamily.</text>
</comment>
<keyword evidence="9" id="KW-1185">Reference proteome</keyword>
<comment type="caution">
    <text evidence="8">The sequence shown here is derived from an EMBL/GenBank/DDBJ whole genome shotgun (WGS) entry which is preliminary data.</text>
</comment>
<dbReference type="Gene3D" id="1.10.10.10">
    <property type="entry name" value="Winged helix-like DNA-binding domain superfamily/Winged helix DNA-binding domain"/>
    <property type="match status" value="1"/>
</dbReference>
<evidence type="ECO:0000259" key="7">
    <source>
        <dbReference type="Pfam" id="PF08281"/>
    </source>
</evidence>
<dbReference type="InterPro" id="IPR036388">
    <property type="entry name" value="WH-like_DNA-bd_sf"/>
</dbReference>
<accession>A0AAW6TVT7</accession>
<dbReference type="PANTHER" id="PTHR43133:SF52">
    <property type="entry name" value="ECF RNA POLYMERASE SIGMA FACTOR SIGL"/>
    <property type="match status" value="1"/>
</dbReference>
<dbReference type="RefSeq" id="WP_349243883.1">
    <property type="nucleotide sequence ID" value="NZ_JASCXX010000004.1"/>
</dbReference>
<dbReference type="InterPro" id="IPR014284">
    <property type="entry name" value="RNA_pol_sigma-70_dom"/>
</dbReference>
<dbReference type="InterPro" id="IPR007627">
    <property type="entry name" value="RNA_pol_sigma70_r2"/>
</dbReference>
<dbReference type="GO" id="GO:0003677">
    <property type="term" value="F:DNA binding"/>
    <property type="evidence" value="ECO:0007669"/>
    <property type="project" value="UniProtKB-KW"/>
</dbReference>
<keyword evidence="4" id="KW-0238">DNA-binding</keyword>
<dbReference type="CDD" id="cd06171">
    <property type="entry name" value="Sigma70_r4"/>
    <property type="match status" value="1"/>
</dbReference>
<gene>
    <name evidence="8" type="ORF">QJ522_04935</name>
</gene>
<dbReference type="EMBL" id="JASCXX010000004">
    <property type="protein sequence ID" value="MDI6448379.1"/>
    <property type="molecule type" value="Genomic_DNA"/>
</dbReference>